<comment type="caution">
    <text evidence="9">Lacks conserved residue(s) required for the propagation of feature annotation.</text>
</comment>
<dbReference type="PANTHER" id="PTHR24270:SF57">
    <property type="entry name" value="FI24007P1"/>
    <property type="match status" value="1"/>
</dbReference>
<keyword evidence="12" id="KW-1185">Reference proteome</keyword>
<feature type="disulfide bond" evidence="9">
    <location>
        <begin position="456"/>
        <end position="474"/>
    </location>
</feature>
<accession>T1I722</accession>
<protein>
    <submittedName>
        <fullName evidence="11">FZ domain-containing protein</fullName>
    </submittedName>
</protein>
<dbReference type="InterPro" id="IPR020067">
    <property type="entry name" value="Frizzled_dom"/>
</dbReference>
<evidence type="ECO:0000256" key="5">
    <source>
        <dbReference type="ARBA" id="ARBA00022989"/>
    </source>
</evidence>
<dbReference type="GO" id="GO:0016192">
    <property type="term" value="P:vesicle-mediated transport"/>
    <property type="evidence" value="ECO:0007669"/>
    <property type="project" value="UniProtKB-ARBA"/>
</dbReference>
<sequence>MEELFLYENSSLKLWYLQQLSSRSCSVHDINKSRNELGEFHHLYQQLREHPGVSQDRTMEMLNKNISSIEEGLLFDLETHSSHTKSPDLISHEEPSLVPNIVNDLEDMKTGDDQEDEEFDNSTDVALGEEVSFIDRLISSFHENRPPISRSNSSDSSEDSLQPAEGLNIKHFTSLGETGYMRRVPNGHKYGEYQSFPSVSKYLGMSTTALPVSPTLPSLQPKGAYHSTTPPLNQSDSNCHSPQLPMCRGVIPWDLTSIPSLPGISTMESLREAMPYFELILDSGCSQRARQFLCTLLEPECQPLGSSVTPPCRNTCKVVAEECSDFIINILDLSQIFKCDNYPDSEDECINLARGDQCFSKETSCGDGSCIPKRWKCNGVLDCKNGIDEVNCTTCNKYQYAYVKLCESKDSCIPLEWRCDGNADCEDGSDEINCHQEEEMVMHSHASPCPAGELRCVDGRCITLQQICDGNKDCSDGADEANCRIQYKS</sequence>
<feature type="disulfide bond" evidence="8">
    <location>
        <begin position="285"/>
        <end position="323"/>
    </location>
</feature>
<dbReference type="PANTHER" id="PTHR24270">
    <property type="entry name" value="LOW-DENSITY LIPOPROTEIN RECEPTOR-RELATED"/>
    <property type="match status" value="1"/>
</dbReference>
<keyword evidence="4" id="KW-0735">Signal-anchor</keyword>
<dbReference type="eggNOG" id="KOG1215">
    <property type="taxonomic scope" value="Eukaryota"/>
</dbReference>
<dbReference type="EMBL" id="ACPB03003996">
    <property type="status" value="NOT_ANNOTATED_CDS"/>
    <property type="molecule type" value="Genomic_DNA"/>
</dbReference>
<dbReference type="Pfam" id="PF01392">
    <property type="entry name" value="Fz"/>
    <property type="match status" value="1"/>
</dbReference>
<keyword evidence="3" id="KW-0677">Repeat</keyword>
<dbReference type="Proteomes" id="UP000015103">
    <property type="component" value="Unassembled WGS sequence"/>
</dbReference>
<evidence type="ECO:0000256" key="3">
    <source>
        <dbReference type="ARBA" id="ARBA00022737"/>
    </source>
</evidence>
<dbReference type="SMART" id="SM00192">
    <property type="entry name" value="LDLa"/>
    <property type="match status" value="3"/>
</dbReference>
<dbReference type="PROSITE" id="PS50068">
    <property type="entry name" value="LDLRA_2"/>
    <property type="match status" value="3"/>
</dbReference>
<feature type="disulfide bond" evidence="9">
    <location>
        <begin position="365"/>
        <end position="383"/>
    </location>
</feature>
<keyword evidence="7 9" id="KW-1015">Disulfide bond</keyword>
<dbReference type="VEuPathDB" id="VectorBase:RPRC012094"/>
<keyword evidence="2" id="KW-0812">Transmembrane</keyword>
<dbReference type="Gene3D" id="1.10.2000.10">
    <property type="entry name" value="Frizzled cysteine-rich domain"/>
    <property type="match status" value="1"/>
</dbReference>
<dbReference type="OMA" id="ECINLAR"/>
<evidence type="ECO:0000256" key="6">
    <source>
        <dbReference type="ARBA" id="ARBA00023136"/>
    </source>
</evidence>
<keyword evidence="5" id="KW-1133">Transmembrane helix</keyword>
<dbReference type="EMBL" id="ACPB03003995">
    <property type="status" value="NOT_ANNOTATED_CDS"/>
    <property type="molecule type" value="Genomic_DNA"/>
</dbReference>
<dbReference type="SUPFAM" id="SSF57424">
    <property type="entry name" value="LDL receptor-like module"/>
    <property type="match status" value="3"/>
</dbReference>
<feature type="region of interest" description="Disordered" evidence="10">
    <location>
        <begin position="144"/>
        <end position="163"/>
    </location>
</feature>
<dbReference type="AlphaFoldDB" id="T1I722"/>
<reference evidence="11" key="1">
    <citation type="submission" date="2015-05" db="UniProtKB">
        <authorList>
            <consortium name="EnsemblMetazoa"/>
        </authorList>
    </citation>
    <scope>IDENTIFICATION</scope>
</reference>
<dbReference type="PRINTS" id="PR00261">
    <property type="entry name" value="LDLRECEPTOR"/>
</dbReference>
<evidence type="ECO:0000256" key="7">
    <source>
        <dbReference type="ARBA" id="ARBA00023157"/>
    </source>
</evidence>
<dbReference type="InterPro" id="IPR036055">
    <property type="entry name" value="LDL_receptor-like_sf"/>
</dbReference>
<dbReference type="CDD" id="cd00112">
    <property type="entry name" value="LDLa"/>
    <property type="match status" value="3"/>
</dbReference>
<evidence type="ECO:0000256" key="8">
    <source>
        <dbReference type="PROSITE-ProRule" id="PRU00090"/>
    </source>
</evidence>
<dbReference type="STRING" id="13249.T1I722"/>
<name>T1I722_RHOPR</name>
<dbReference type="SUPFAM" id="SSF63501">
    <property type="entry name" value="Frizzled cysteine-rich domain"/>
    <property type="match status" value="1"/>
</dbReference>
<dbReference type="EnsemblMetazoa" id="RPRC012094-RA">
    <property type="protein sequence ID" value="RPRC012094-PA"/>
    <property type="gene ID" value="RPRC012094"/>
</dbReference>
<dbReference type="Pfam" id="PF00057">
    <property type="entry name" value="Ldl_recept_a"/>
    <property type="match status" value="3"/>
</dbReference>
<dbReference type="Gene3D" id="4.10.400.10">
    <property type="entry name" value="Low-density Lipoprotein Receptor"/>
    <property type="match status" value="3"/>
</dbReference>
<evidence type="ECO:0000256" key="9">
    <source>
        <dbReference type="PROSITE-ProRule" id="PRU00124"/>
    </source>
</evidence>
<dbReference type="PROSITE" id="PS50038">
    <property type="entry name" value="FZ"/>
    <property type="match status" value="1"/>
</dbReference>
<evidence type="ECO:0000313" key="12">
    <source>
        <dbReference type="Proteomes" id="UP000015103"/>
    </source>
</evidence>
<dbReference type="EMBL" id="ACPB03003997">
    <property type="status" value="NOT_ANNOTATED_CDS"/>
    <property type="molecule type" value="Genomic_DNA"/>
</dbReference>
<feature type="disulfide bond" evidence="9">
    <location>
        <begin position="377"/>
        <end position="392"/>
    </location>
</feature>
<feature type="disulfide bond" evidence="9">
    <location>
        <begin position="449"/>
        <end position="461"/>
    </location>
</feature>
<dbReference type="InParanoid" id="T1I722"/>
<dbReference type="HOGENOM" id="CLU_558155_0_0_1"/>
<feature type="disulfide bond" evidence="9">
    <location>
        <begin position="419"/>
        <end position="434"/>
    </location>
</feature>
<dbReference type="CDD" id="cd07066">
    <property type="entry name" value="CRD_FZ"/>
    <property type="match status" value="1"/>
</dbReference>
<keyword evidence="6" id="KW-0472">Membrane</keyword>
<evidence type="ECO:0000256" key="4">
    <source>
        <dbReference type="ARBA" id="ARBA00022968"/>
    </source>
</evidence>
<dbReference type="GO" id="GO:0005886">
    <property type="term" value="C:plasma membrane"/>
    <property type="evidence" value="ECO:0007669"/>
    <property type="project" value="UniProtKB-SubCell"/>
</dbReference>
<dbReference type="InterPro" id="IPR023415">
    <property type="entry name" value="LDLR_class-A_CS"/>
</dbReference>
<evidence type="ECO:0000313" key="11">
    <source>
        <dbReference type="EnsemblMetazoa" id="RPRC012094-PA"/>
    </source>
</evidence>
<evidence type="ECO:0000256" key="2">
    <source>
        <dbReference type="ARBA" id="ARBA00022692"/>
    </source>
</evidence>
<dbReference type="SMART" id="SM00063">
    <property type="entry name" value="FRI"/>
    <property type="match status" value="1"/>
</dbReference>
<feature type="disulfide bond" evidence="9">
    <location>
        <begin position="358"/>
        <end position="370"/>
    </location>
</feature>
<evidence type="ECO:0000256" key="10">
    <source>
        <dbReference type="SAM" id="MobiDB-lite"/>
    </source>
</evidence>
<dbReference type="InterPro" id="IPR036790">
    <property type="entry name" value="Frizzled_dom_sf"/>
</dbReference>
<comment type="subcellular location">
    <subcellularLocation>
        <location evidence="1">Cell membrane</location>
        <topology evidence="1">Single-pass type II membrane protein</topology>
    </subcellularLocation>
</comment>
<dbReference type="InterPro" id="IPR050685">
    <property type="entry name" value="LDLR"/>
</dbReference>
<organism evidence="11 12">
    <name type="scientific">Rhodnius prolixus</name>
    <name type="common">Triatomid bug</name>
    <dbReference type="NCBI Taxonomy" id="13249"/>
    <lineage>
        <taxon>Eukaryota</taxon>
        <taxon>Metazoa</taxon>
        <taxon>Ecdysozoa</taxon>
        <taxon>Arthropoda</taxon>
        <taxon>Hexapoda</taxon>
        <taxon>Insecta</taxon>
        <taxon>Pterygota</taxon>
        <taxon>Neoptera</taxon>
        <taxon>Paraneoptera</taxon>
        <taxon>Hemiptera</taxon>
        <taxon>Heteroptera</taxon>
        <taxon>Panheteroptera</taxon>
        <taxon>Cimicomorpha</taxon>
        <taxon>Reduviidae</taxon>
        <taxon>Triatominae</taxon>
        <taxon>Rhodnius</taxon>
    </lineage>
</organism>
<feature type="disulfide bond" evidence="9">
    <location>
        <begin position="468"/>
        <end position="483"/>
    </location>
</feature>
<feature type="compositionally biased region" description="Low complexity" evidence="10">
    <location>
        <begin position="146"/>
        <end position="155"/>
    </location>
</feature>
<evidence type="ECO:0000256" key="1">
    <source>
        <dbReference type="ARBA" id="ARBA00004401"/>
    </source>
</evidence>
<proteinExistence type="predicted"/>
<dbReference type="InterPro" id="IPR002172">
    <property type="entry name" value="LDrepeatLR_classA_rpt"/>
</dbReference>
<dbReference type="PROSITE" id="PS01209">
    <property type="entry name" value="LDLRA_1"/>
    <property type="match status" value="1"/>
</dbReference>